<name>A0A6J5M8A8_9CAUD</name>
<dbReference type="EMBL" id="LR796422">
    <property type="protein sequence ID" value="CAB4142918.1"/>
    <property type="molecule type" value="Genomic_DNA"/>
</dbReference>
<proteinExistence type="predicted"/>
<sequence>MLTLSARPSSPIFIYDRASNTLGYIQPQRFHNVSLNFQFPAHIEIYRIPTFPPEVRTQAESLFPQFF</sequence>
<reference evidence="1" key="1">
    <citation type="submission" date="2020-04" db="EMBL/GenBank/DDBJ databases">
        <authorList>
            <person name="Chiriac C."/>
            <person name="Salcher M."/>
            <person name="Ghai R."/>
            <person name="Kavagutti S V."/>
        </authorList>
    </citation>
    <scope>NUCLEOTIDE SEQUENCE</scope>
</reference>
<evidence type="ECO:0000313" key="1">
    <source>
        <dbReference type="EMBL" id="CAB4142918.1"/>
    </source>
</evidence>
<gene>
    <name evidence="1" type="ORF">UFOVP448_50</name>
</gene>
<organism evidence="1">
    <name type="scientific">uncultured Caudovirales phage</name>
    <dbReference type="NCBI Taxonomy" id="2100421"/>
    <lineage>
        <taxon>Viruses</taxon>
        <taxon>Duplodnaviria</taxon>
        <taxon>Heunggongvirae</taxon>
        <taxon>Uroviricota</taxon>
        <taxon>Caudoviricetes</taxon>
        <taxon>Peduoviridae</taxon>
        <taxon>Maltschvirus</taxon>
        <taxon>Maltschvirus maltsch</taxon>
    </lineage>
</organism>
<protein>
    <submittedName>
        <fullName evidence="1">Uncharacterized protein</fullName>
    </submittedName>
</protein>
<accession>A0A6J5M8A8</accession>